<dbReference type="EMBL" id="VIWT01000008">
    <property type="protein sequence ID" value="TWF71671.1"/>
    <property type="molecule type" value="Genomic_DNA"/>
</dbReference>
<feature type="transmembrane region" description="Helical" evidence="1">
    <location>
        <begin position="52"/>
        <end position="70"/>
    </location>
</feature>
<dbReference type="Gene3D" id="1.20.144.10">
    <property type="entry name" value="Phosphatidic acid phosphatase type 2/haloperoxidase"/>
    <property type="match status" value="1"/>
</dbReference>
<organism evidence="2 3">
    <name type="scientific">Kitasatospora viridis</name>
    <dbReference type="NCBI Taxonomy" id="281105"/>
    <lineage>
        <taxon>Bacteria</taxon>
        <taxon>Bacillati</taxon>
        <taxon>Actinomycetota</taxon>
        <taxon>Actinomycetes</taxon>
        <taxon>Kitasatosporales</taxon>
        <taxon>Streptomycetaceae</taxon>
        <taxon>Kitasatospora</taxon>
    </lineage>
</organism>
<evidence type="ECO:0008006" key="4">
    <source>
        <dbReference type="Google" id="ProtNLM"/>
    </source>
</evidence>
<feature type="transmembrane region" description="Helical" evidence="1">
    <location>
        <begin position="91"/>
        <end position="113"/>
    </location>
</feature>
<keyword evidence="3" id="KW-1185">Reference proteome</keyword>
<gene>
    <name evidence="2" type="ORF">FHX73_1842</name>
</gene>
<evidence type="ECO:0000313" key="3">
    <source>
        <dbReference type="Proteomes" id="UP000317940"/>
    </source>
</evidence>
<evidence type="ECO:0000313" key="2">
    <source>
        <dbReference type="EMBL" id="TWF71671.1"/>
    </source>
</evidence>
<evidence type="ECO:0000256" key="1">
    <source>
        <dbReference type="SAM" id="Phobius"/>
    </source>
</evidence>
<dbReference type="RefSeq" id="WP_145911473.1">
    <property type="nucleotide sequence ID" value="NZ_BAAAMZ010000022.1"/>
</dbReference>
<keyword evidence="1" id="KW-1133">Transmembrane helix</keyword>
<reference evidence="2 3" key="1">
    <citation type="submission" date="2019-06" db="EMBL/GenBank/DDBJ databases">
        <title>Sequencing the genomes of 1000 actinobacteria strains.</title>
        <authorList>
            <person name="Klenk H.-P."/>
        </authorList>
    </citation>
    <scope>NUCLEOTIDE SEQUENCE [LARGE SCALE GENOMIC DNA]</scope>
    <source>
        <strain evidence="2 3">DSM 44826</strain>
    </source>
</reference>
<dbReference type="Proteomes" id="UP000317940">
    <property type="component" value="Unassembled WGS sequence"/>
</dbReference>
<name>A0A561S9X0_9ACTN</name>
<keyword evidence="1" id="KW-0812">Transmembrane</keyword>
<feature type="transmembrane region" description="Helical" evidence="1">
    <location>
        <begin position="119"/>
        <end position="142"/>
    </location>
</feature>
<feature type="transmembrane region" description="Helical" evidence="1">
    <location>
        <begin position="154"/>
        <end position="179"/>
    </location>
</feature>
<dbReference type="AlphaFoldDB" id="A0A561S9X0"/>
<comment type="caution">
    <text evidence="2">The sequence shown here is derived from an EMBL/GenBank/DDBJ whole genome shotgun (WGS) entry which is preliminary data.</text>
</comment>
<protein>
    <recommendedName>
        <fullName evidence="4">PAP2 superfamily protein</fullName>
    </recommendedName>
</protein>
<accession>A0A561S9X0</accession>
<keyword evidence="1" id="KW-0472">Membrane</keyword>
<dbReference type="OrthoDB" id="4935320at2"/>
<sequence length="210" mass="22408">MTATAAPARPQNNDGTRARRWAQMITDGMEPKNIITAVCAIIGSGRFGLPGLGWAAICVVFAAVLPVLFIHRVVKREGGGWAQRHLTEVQLRIVVIPIILLMVTAGLLLLVALHAPKAIIAMQAAMLATLGAVYLITVWWTWKISGHTSVYAGAVAMAAVELGPWWWLALPLVVIIAWARVTLREHTLAQTVAGAALGVTVAGTVFALLN</sequence>
<proteinExistence type="predicted"/>
<feature type="transmembrane region" description="Helical" evidence="1">
    <location>
        <begin position="191"/>
        <end position="209"/>
    </location>
</feature>